<reference evidence="7 9" key="2">
    <citation type="submission" date="2018-04" db="EMBL/GenBank/DDBJ databases">
        <title>Subsurface microbial communities from deep shales in Ohio and West Virginia, USA.</title>
        <authorList>
            <person name="Wrighton K."/>
        </authorList>
    </citation>
    <scope>NUCLEOTIDE SEQUENCE [LARGE SCALE GENOMIC DNA]</scope>
    <source>
        <strain evidence="7 9">MSL28</strain>
    </source>
</reference>
<evidence type="ECO:0000256" key="4">
    <source>
        <dbReference type="RuleBase" id="RU003719"/>
    </source>
</evidence>
<dbReference type="RefSeq" id="WP_089723181.1">
    <property type="nucleotide sequence ID" value="NZ_FMYT01000022.1"/>
</dbReference>
<dbReference type="InterPro" id="IPR006139">
    <property type="entry name" value="D-isomer_2_OHA_DH_cat_dom"/>
</dbReference>
<organism evidence="8 10">
    <name type="scientific">Halanaerobium congolense</name>
    <dbReference type="NCBI Taxonomy" id="54121"/>
    <lineage>
        <taxon>Bacteria</taxon>
        <taxon>Bacillati</taxon>
        <taxon>Bacillota</taxon>
        <taxon>Clostridia</taxon>
        <taxon>Halanaerobiales</taxon>
        <taxon>Halanaerobiaceae</taxon>
        <taxon>Halanaerobium</taxon>
    </lineage>
</organism>
<gene>
    <name evidence="7" type="ORF">C8C78_12421</name>
    <name evidence="8" type="ORF">SAMN04488597_12226</name>
</gene>
<dbReference type="InterPro" id="IPR029753">
    <property type="entry name" value="D-isomer_DH_CS"/>
</dbReference>
<dbReference type="Gene3D" id="3.40.50.720">
    <property type="entry name" value="NAD(P)-binding Rossmann-like Domain"/>
    <property type="match status" value="2"/>
</dbReference>
<dbReference type="CDD" id="cd12162">
    <property type="entry name" value="2-Hacid_dh_4"/>
    <property type="match status" value="1"/>
</dbReference>
<dbReference type="SUPFAM" id="SSF52283">
    <property type="entry name" value="Formate/glycerate dehydrogenase catalytic domain-like"/>
    <property type="match status" value="1"/>
</dbReference>
<dbReference type="PROSITE" id="PS00671">
    <property type="entry name" value="D_2_HYDROXYACID_DH_3"/>
    <property type="match status" value="1"/>
</dbReference>
<evidence type="ECO:0000313" key="7">
    <source>
        <dbReference type="EMBL" id="PXV63408.1"/>
    </source>
</evidence>
<dbReference type="EMBL" id="QICM01000024">
    <property type="protein sequence ID" value="PXV63408.1"/>
    <property type="molecule type" value="Genomic_DNA"/>
</dbReference>
<dbReference type="GO" id="GO:0051287">
    <property type="term" value="F:NAD binding"/>
    <property type="evidence" value="ECO:0007669"/>
    <property type="project" value="InterPro"/>
</dbReference>
<evidence type="ECO:0000256" key="1">
    <source>
        <dbReference type="ARBA" id="ARBA00005854"/>
    </source>
</evidence>
<dbReference type="Proteomes" id="UP000247389">
    <property type="component" value="Unassembled WGS sequence"/>
</dbReference>
<dbReference type="PANTHER" id="PTHR43761">
    <property type="entry name" value="D-ISOMER SPECIFIC 2-HYDROXYACID DEHYDROGENASE FAMILY PROTEIN (AFU_ORTHOLOGUE AFUA_1G13630)"/>
    <property type="match status" value="1"/>
</dbReference>
<dbReference type="Pfam" id="PF00389">
    <property type="entry name" value="2-Hacid_dh"/>
    <property type="match status" value="1"/>
</dbReference>
<dbReference type="InterPro" id="IPR050418">
    <property type="entry name" value="D-iso_2-hydroxyacid_DH_PdxB"/>
</dbReference>
<feature type="domain" description="D-isomer specific 2-hydroxyacid dehydrogenase NAD-binding" evidence="6">
    <location>
        <begin position="107"/>
        <end position="292"/>
    </location>
</feature>
<dbReference type="GO" id="GO:0016616">
    <property type="term" value="F:oxidoreductase activity, acting on the CH-OH group of donors, NAD or NADP as acceptor"/>
    <property type="evidence" value="ECO:0007669"/>
    <property type="project" value="InterPro"/>
</dbReference>
<evidence type="ECO:0000256" key="3">
    <source>
        <dbReference type="ARBA" id="ARBA00023027"/>
    </source>
</evidence>
<dbReference type="InterPro" id="IPR036291">
    <property type="entry name" value="NAD(P)-bd_dom_sf"/>
</dbReference>
<feature type="domain" description="D-isomer specific 2-hydroxyacid dehydrogenase catalytic" evidence="5">
    <location>
        <begin position="22"/>
        <end position="323"/>
    </location>
</feature>
<evidence type="ECO:0000313" key="8">
    <source>
        <dbReference type="EMBL" id="SDD01333.1"/>
    </source>
</evidence>
<dbReference type="EMBL" id="FMYT01000022">
    <property type="protein sequence ID" value="SDD01333.1"/>
    <property type="molecule type" value="Genomic_DNA"/>
</dbReference>
<proteinExistence type="inferred from homology"/>
<dbReference type="PROSITE" id="PS00065">
    <property type="entry name" value="D_2_HYDROXYACID_DH_1"/>
    <property type="match status" value="1"/>
</dbReference>
<dbReference type="PANTHER" id="PTHR43761:SF1">
    <property type="entry name" value="D-ISOMER SPECIFIC 2-HYDROXYACID DEHYDROGENASE CATALYTIC DOMAIN-CONTAINING PROTEIN-RELATED"/>
    <property type="match status" value="1"/>
</dbReference>
<dbReference type="Proteomes" id="UP000324896">
    <property type="component" value="Unassembled WGS sequence"/>
</dbReference>
<evidence type="ECO:0000313" key="9">
    <source>
        <dbReference type="Proteomes" id="UP000247389"/>
    </source>
</evidence>
<name>A0A1G6RA76_9FIRM</name>
<dbReference type="SUPFAM" id="SSF51735">
    <property type="entry name" value="NAD(P)-binding Rossmann-fold domains"/>
    <property type="match status" value="1"/>
</dbReference>
<dbReference type="InterPro" id="IPR006140">
    <property type="entry name" value="D-isomer_DH_NAD-bd"/>
</dbReference>
<dbReference type="Pfam" id="PF02826">
    <property type="entry name" value="2-Hacid_dh_C"/>
    <property type="match status" value="1"/>
</dbReference>
<keyword evidence="3" id="KW-0520">NAD</keyword>
<reference evidence="8 10" key="1">
    <citation type="submission" date="2016-10" db="EMBL/GenBank/DDBJ databases">
        <authorList>
            <person name="Varghese N."/>
            <person name="Submissions S."/>
        </authorList>
    </citation>
    <scope>NUCLEOTIDE SEQUENCE [LARGE SCALE GENOMIC DNA]</scope>
    <source>
        <strain evidence="8 10">WG10</strain>
    </source>
</reference>
<comment type="similarity">
    <text evidence="1 4">Belongs to the D-isomer specific 2-hydroxyacid dehydrogenase family.</text>
</comment>
<dbReference type="PROSITE" id="PS00670">
    <property type="entry name" value="D_2_HYDROXYACID_DH_2"/>
    <property type="match status" value="1"/>
</dbReference>
<evidence type="ECO:0000259" key="5">
    <source>
        <dbReference type="Pfam" id="PF00389"/>
    </source>
</evidence>
<accession>A0A1G6RA76</accession>
<dbReference type="AlphaFoldDB" id="A0A1G6RA76"/>
<protein>
    <submittedName>
        <fullName evidence="8">Glycerate dehydrogenase</fullName>
    </submittedName>
</protein>
<evidence type="ECO:0000259" key="6">
    <source>
        <dbReference type="Pfam" id="PF02826"/>
    </source>
</evidence>
<dbReference type="FunFam" id="3.40.50.720:FF:000203">
    <property type="entry name" value="D-3-phosphoglycerate dehydrogenase (SerA)"/>
    <property type="match status" value="1"/>
</dbReference>
<evidence type="ECO:0000313" key="10">
    <source>
        <dbReference type="Proteomes" id="UP000324896"/>
    </source>
</evidence>
<dbReference type="InterPro" id="IPR029752">
    <property type="entry name" value="D-isomer_DH_CS1"/>
</dbReference>
<evidence type="ECO:0000256" key="2">
    <source>
        <dbReference type="ARBA" id="ARBA00023002"/>
    </source>
</evidence>
<sequence length="323" mass="35777">MKIVVLDGYAVNPGDLSWDKISELGNLEIYDRTPENKILARAEGADILLTNKTPLGRKTIESLPDLKYIGILATGYNVVDIETAAENNVIVTNAPDYSTNAVAQFTLALILEASLHIGEHNRAVKEKEWSQSPDFCFWNYPLIELKNRTLAIIGFGNIGQRTAELAQVFGMKVIVYDRSPEKKINNPKIATDNIEFVSLNDLYTQADIISLHCPLTKETAEMINQKSISQMKKDVIIVNTARGGLIVEEDLAAALKSEKVKMAALDVLNSEPPSDSNPLLYLENTIITPHNAWATKESRKSLLDIVSKNIRAFLSGELINQVN</sequence>
<keyword evidence="2 4" id="KW-0560">Oxidoreductase</keyword>